<dbReference type="InterPro" id="IPR038330">
    <property type="entry name" value="TspO/MBR-related_sf"/>
</dbReference>
<dbReference type="EMBL" id="AP024412">
    <property type="protein sequence ID" value="BCR36808.1"/>
    <property type="molecule type" value="Genomic_DNA"/>
</dbReference>
<accession>A0A7U9THU1</accession>
<reference evidence="1" key="1">
    <citation type="submission" date="2021-01" db="EMBL/GenBank/DDBJ databases">
        <title>Draft genome sequence of Acholeplasmataceae bacterium strain Mahy22.</title>
        <authorList>
            <person name="Watanabe M."/>
            <person name="Kojima H."/>
            <person name="Fukui M."/>
        </authorList>
    </citation>
    <scope>NUCLEOTIDE SEQUENCE</scope>
    <source>
        <strain evidence="1">Mahy22</strain>
    </source>
</reference>
<keyword evidence="2" id="KW-1185">Reference proteome</keyword>
<dbReference type="Proteomes" id="UP000620133">
    <property type="component" value="Chromosome"/>
</dbReference>
<dbReference type="AlphaFoldDB" id="A0A7U9THU1"/>
<proteinExistence type="predicted"/>
<dbReference type="Gene3D" id="1.20.1260.100">
    <property type="entry name" value="TspO/MBR protein"/>
    <property type="match status" value="1"/>
</dbReference>
<evidence type="ECO:0000313" key="2">
    <source>
        <dbReference type="Proteomes" id="UP000620133"/>
    </source>
</evidence>
<evidence type="ECO:0008006" key="3">
    <source>
        <dbReference type="Google" id="ProtNLM"/>
    </source>
</evidence>
<dbReference type="PANTHER" id="PTHR33802">
    <property type="entry name" value="SI:CH211-161H7.5-RELATED"/>
    <property type="match status" value="1"/>
</dbReference>
<sequence>MLSIVILKVLVGALFVGMLIVNYLANKLPLNHRTTGAISSDYPSLFTPAGITFSIWGVIYLFLGLYVFQTLFTNQLEIANTFQESLMYVFLISSLLNILWLFMWHYDYIFLSTIAMVLLLATLIYGYLLIPNSYNIIKTPFSLYTAWISVALIANITILLVKHEFKGFGIKPEVILIAILFVATIIGGTTILYIKDLVFGFVFLWAFFGILIKHIVEHQKKYTSVIYSLYGFMFVIAAILVFQLIQNSFQLYGI</sequence>
<name>A0A7U9THU1_9MOLU</name>
<dbReference type="KEGG" id="manr:MPAN_017010"/>
<gene>
    <name evidence="1" type="ORF">MPAN_017010</name>
</gene>
<evidence type="ECO:0000313" key="1">
    <source>
        <dbReference type="EMBL" id="BCR36808.1"/>
    </source>
</evidence>
<dbReference type="RefSeq" id="WP_176239450.1">
    <property type="nucleotide sequence ID" value="NZ_AP024412.1"/>
</dbReference>
<dbReference type="PANTHER" id="PTHR33802:SF1">
    <property type="entry name" value="XK-RELATED PROTEIN"/>
    <property type="match status" value="1"/>
</dbReference>
<protein>
    <recommendedName>
        <fullName evidence="3">Tryptophan-rich sensory protein</fullName>
    </recommendedName>
</protein>
<organism evidence="1 2">
    <name type="scientific">Mariniplasma anaerobium</name>
    <dbReference type="NCBI Taxonomy" id="2735436"/>
    <lineage>
        <taxon>Bacteria</taxon>
        <taxon>Bacillati</taxon>
        <taxon>Mycoplasmatota</taxon>
        <taxon>Mollicutes</taxon>
        <taxon>Acholeplasmatales</taxon>
        <taxon>Acholeplasmataceae</taxon>
        <taxon>Mariniplasma</taxon>
    </lineage>
</organism>